<keyword evidence="2" id="KW-1185">Reference proteome</keyword>
<reference evidence="1 2" key="1">
    <citation type="journal article" date="2019" name="Gut">
        <title>Antibiotics-induced monodominance of a novel gut bacterial order.</title>
        <authorList>
            <person name="Hildebrand F."/>
            <person name="Moitinho-Silva L."/>
            <person name="Blasche S."/>
            <person name="Jahn M.T."/>
            <person name="Gossmann T.I."/>
            <person name="Heuerta-Cepas J."/>
            <person name="Hercog R."/>
            <person name="Luetge M."/>
            <person name="Bahram M."/>
            <person name="Pryszlak A."/>
            <person name="Alves R.J."/>
            <person name="Waszak S.M."/>
            <person name="Zhu A."/>
            <person name="Ye L."/>
            <person name="Costea P.I."/>
            <person name="Aalvink S."/>
            <person name="Belzer C."/>
            <person name="Forslund S.K."/>
            <person name="Sunagawa S."/>
            <person name="Hentschel U."/>
            <person name="Merten C."/>
            <person name="Patil K.R."/>
            <person name="Benes V."/>
            <person name="Bork P."/>
        </authorList>
    </citation>
    <scope>NUCLEOTIDE SEQUENCE [LARGE SCALE GENOMIC DNA]</scope>
    <source>
        <strain evidence="1 2">HDS1380</strain>
    </source>
</reference>
<protein>
    <recommendedName>
        <fullName evidence="3">DUF4886 domain-containing protein</fullName>
    </recommendedName>
</protein>
<dbReference type="OrthoDB" id="7443339at2"/>
<comment type="caution">
    <text evidence="1">The sequence shown here is derived from an EMBL/GenBank/DDBJ whole genome shotgun (WGS) entry which is preliminary data.</text>
</comment>
<dbReference type="Proteomes" id="UP000291269">
    <property type="component" value="Unassembled WGS sequence"/>
</dbReference>
<dbReference type="RefSeq" id="WP_129223302.1">
    <property type="nucleotide sequence ID" value="NZ_SDOZ01000002.1"/>
</dbReference>
<evidence type="ECO:0000313" key="1">
    <source>
        <dbReference type="EMBL" id="RXZ61032.1"/>
    </source>
</evidence>
<name>A0A4Q2KC15_9FIRM</name>
<dbReference type="PROSITE" id="PS51257">
    <property type="entry name" value="PROKAR_LIPOPROTEIN"/>
    <property type="match status" value="1"/>
</dbReference>
<dbReference type="AlphaFoldDB" id="A0A4Q2KC15"/>
<dbReference type="Gene3D" id="3.40.50.1110">
    <property type="entry name" value="SGNH hydrolase"/>
    <property type="match status" value="1"/>
</dbReference>
<accession>A0A4Q2KC15</accession>
<proteinExistence type="predicted"/>
<dbReference type="InterPro" id="IPR036514">
    <property type="entry name" value="SGNH_hydro_sf"/>
</dbReference>
<evidence type="ECO:0008006" key="3">
    <source>
        <dbReference type="Google" id="ProtNLM"/>
    </source>
</evidence>
<dbReference type="SUPFAM" id="SSF52266">
    <property type="entry name" value="SGNH hydrolase"/>
    <property type="match status" value="1"/>
</dbReference>
<dbReference type="EMBL" id="SDOZ01000002">
    <property type="protein sequence ID" value="RXZ61032.1"/>
    <property type="molecule type" value="Genomic_DNA"/>
</dbReference>
<evidence type="ECO:0000313" key="2">
    <source>
        <dbReference type="Proteomes" id="UP000291269"/>
    </source>
</evidence>
<organism evidence="1 2">
    <name type="scientific">Candidatus Borkfalkia ceftriaxoniphila</name>
    <dbReference type="NCBI Taxonomy" id="2508949"/>
    <lineage>
        <taxon>Bacteria</taxon>
        <taxon>Bacillati</taxon>
        <taxon>Bacillota</taxon>
        <taxon>Clostridia</taxon>
        <taxon>Christensenellales</taxon>
        <taxon>Christensenellaceae</taxon>
        <taxon>Candidatus Borkfalkia</taxon>
    </lineage>
</organism>
<gene>
    <name evidence="1" type="ORF">ESZ91_01210</name>
</gene>
<sequence length="393" mass="43050">MRKFSTYAVAVLLMITVVAALLLTSACSKEEEFPSWNLTADGSVTARFSDNGKHGFILTVEGNGAIPDYASAKEAPWYYRSGRVTSIAIEEGITAVGDNAFAECAVGSVVLPRSMVSVGEKSFPQDAQVCAYSQVNAKDGRKVFLYSETKPQTDGEYWRFKNGVAVVWETIRVLFIGNSFTYYSDIPSLFGQIAEGAGEMVEVDSVTNGSWTLTKFADETDEYGKQVSDKLNATDEYDVVVLQEQSTRPLTNYSAFESAVRALKAKIKGTQENCEIYLYSTWGYAEAAETRKETIPELEAEIRKAYEKAAGELNLQVCQVGKAFSTVYTEYPDINLYFGDNKHPSYVGAYLSACVHAATILGCDVRETTFDGTLESDTAALLRGVAYETVFGA</sequence>